<comment type="caution">
    <text evidence="3">The sequence shown here is derived from an EMBL/GenBank/DDBJ whole genome shotgun (WGS) entry which is preliminary data.</text>
</comment>
<sequence length="246" mass="27037">MSSTKTRSVSDPNKKSSANFLWVLLALLLVAALVIGLVVWQSQGKRTSHLAERDNTEVNAVMEYNPADGAITLKSQSAGENAEEVGLYEDYSCPHCGELANATDERMLQEIDNGKLVVNVHPLNFLDRNAEGHSTASLAALLALADKGETNAWWNLREVIFEEQQDIYNQWSDDDFANAAKELGASEDAVKAIRDGAYIDEAKKIAETNANYLQEKTGNVSSPRILQDGKDVEVQDPAQWIDKVLS</sequence>
<evidence type="ECO:0000313" key="3">
    <source>
        <dbReference type="EMBL" id="TNL95624.1"/>
    </source>
</evidence>
<feature type="domain" description="Thioredoxin-like fold" evidence="2">
    <location>
        <begin position="84"/>
        <end position="238"/>
    </location>
</feature>
<reference evidence="3 4" key="1">
    <citation type="submission" date="2019-06" db="EMBL/GenBank/DDBJ databases">
        <authorList>
            <person name="Li J."/>
        </authorList>
    </citation>
    <scope>NUCLEOTIDE SEQUENCE [LARGE SCALE GENOMIC DNA]</scope>
    <source>
        <strain evidence="3 4">LMG 28165</strain>
    </source>
</reference>
<feature type="transmembrane region" description="Helical" evidence="1">
    <location>
        <begin position="20"/>
        <end position="40"/>
    </location>
</feature>
<evidence type="ECO:0000256" key="1">
    <source>
        <dbReference type="SAM" id="Phobius"/>
    </source>
</evidence>
<dbReference type="SUPFAM" id="SSF52833">
    <property type="entry name" value="Thioredoxin-like"/>
    <property type="match status" value="1"/>
</dbReference>
<organism evidence="3 4">
    <name type="scientific">Corynebacterium tapiri</name>
    <dbReference type="NCBI Taxonomy" id="1448266"/>
    <lineage>
        <taxon>Bacteria</taxon>
        <taxon>Bacillati</taxon>
        <taxon>Actinomycetota</taxon>
        <taxon>Actinomycetes</taxon>
        <taxon>Mycobacteriales</taxon>
        <taxon>Corynebacteriaceae</taxon>
        <taxon>Corynebacterium</taxon>
    </lineage>
</organism>
<dbReference type="InterPro" id="IPR036249">
    <property type="entry name" value="Thioredoxin-like_sf"/>
</dbReference>
<keyword evidence="4" id="KW-1185">Reference proteome</keyword>
<evidence type="ECO:0000313" key="4">
    <source>
        <dbReference type="Proteomes" id="UP000312032"/>
    </source>
</evidence>
<keyword evidence="1" id="KW-0472">Membrane</keyword>
<accession>A0A5C4U2P2</accession>
<name>A0A5C4U2P2_9CORY</name>
<dbReference type="Gene3D" id="3.40.30.10">
    <property type="entry name" value="Glutaredoxin"/>
    <property type="match status" value="1"/>
</dbReference>
<dbReference type="Proteomes" id="UP000312032">
    <property type="component" value="Unassembled WGS sequence"/>
</dbReference>
<dbReference type="EMBL" id="VDHJ01000013">
    <property type="protein sequence ID" value="TNL95624.1"/>
    <property type="molecule type" value="Genomic_DNA"/>
</dbReference>
<evidence type="ECO:0000259" key="2">
    <source>
        <dbReference type="Pfam" id="PF13462"/>
    </source>
</evidence>
<proteinExistence type="predicted"/>
<dbReference type="OrthoDB" id="117402at2"/>
<gene>
    <name evidence="3" type="ORF">FHE74_09255</name>
</gene>
<protein>
    <recommendedName>
        <fullName evidence="2">Thioredoxin-like fold domain-containing protein</fullName>
    </recommendedName>
</protein>
<dbReference type="Pfam" id="PF13462">
    <property type="entry name" value="Thioredoxin_4"/>
    <property type="match status" value="1"/>
</dbReference>
<dbReference type="AlphaFoldDB" id="A0A5C4U2P2"/>
<keyword evidence="1" id="KW-1133">Transmembrane helix</keyword>
<dbReference type="RefSeq" id="WP_139466234.1">
    <property type="nucleotide sequence ID" value="NZ_VDHJ01000013.1"/>
</dbReference>
<keyword evidence="1" id="KW-0812">Transmembrane</keyword>
<dbReference type="CDD" id="cd02972">
    <property type="entry name" value="DsbA_family"/>
    <property type="match status" value="1"/>
</dbReference>
<dbReference type="InterPro" id="IPR012336">
    <property type="entry name" value="Thioredoxin-like_fold"/>
</dbReference>